<dbReference type="GO" id="GO:0016758">
    <property type="term" value="F:hexosyltransferase activity"/>
    <property type="evidence" value="ECO:0007669"/>
    <property type="project" value="UniProtKB-ARBA"/>
</dbReference>
<keyword evidence="2" id="KW-0808">Transferase</keyword>
<dbReference type="Pfam" id="PF00535">
    <property type="entry name" value="Glycos_transf_2"/>
    <property type="match status" value="1"/>
</dbReference>
<proteinExistence type="predicted"/>
<dbReference type="Gene3D" id="3.90.550.10">
    <property type="entry name" value="Spore Coat Polysaccharide Biosynthesis Protein SpsA, Chain A"/>
    <property type="match status" value="1"/>
</dbReference>
<reference evidence="2 3" key="1">
    <citation type="submission" date="2018-04" db="EMBL/GenBank/DDBJ databases">
        <title>Genomic Encyclopedia of Type Strains, Phase IV (KMG-IV): sequencing the most valuable type-strain genomes for metagenomic binning, comparative biology and taxonomic classification.</title>
        <authorList>
            <person name="Goeker M."/>
        </authorList>
    </citation>
    <scope>NUCLEOTIDE SEQUENCE [LARGE SCALE GENOMIC DNA]</scope>
    <source>
        <strain evidence="2 3">DSM 28688</strain>
    </source>
</reference>
<dbReference type="InterPro" id="IPR001173">
    <property type="entry name" value="Glyco_trans_2-like"/>
</dbReference>
<feature type="domain" description="Glycosyltransferase 2-like" evidence="1">
    <location>
        <begin position="9"/>
        <end position="138"/>
    </location>
</feature>
<dbReference type="AlphaFoldDB" id="A0A2U1CUT0"/>
<dbReference type="InterPro" id="IPR029044">
    <property type="entry name" value="Nucleotide-diphossugar_trans"/>
</dbReference>
<organism evidence="2 3">
    <name type="scientific">Tamilnaduibacter salinus</name>
    <dbReference type="NCBI Taxonomy" id="1484056"/>
    <lineage>
        <taxon>Bacteria</taxon>
        <taxon>Pseudomonadati</taxon>
        <taxon>Pseudomonadota</taxon>
        <taxon>Gammaproteobacteria</taxon>
        <taxon>Pseudomonadales</taxon>
        <taxon>Marinobacteraceae</taxon>
        <taxon>Tamilnaduibacter</taxon>
    </lineage>
</organism>
<evidence type="ECO:0000313" key="2">
    <source>
        <dbReference type="EMBL" id="PVY70835.1"/>
    </source>
</evidence>
<dbReference type="EMBL" id="QEKQ01000008">
    <property type="protein sequence ID" value="PVY70835.1"/>
    <property type="molecule type" value="Genomic_DNA"/>
</dbReference>
<evidence type="ECO:0000313" key="3">
    <source>
        <dbReference type="Proteomes" id="UP000245887"/>
    </source>
</evidence>
<dbReference type="Proteomes" id="UP000245887">
    <property type="component" value="Unassembled WGS sequence"/>
</dbReference>
<sequence>MLEEKPLVSIIMPLHNAQAYVGQAVESVIAQTYPAWELIIVDDASSDESLAAVEEYENNSRISVIKLPENSGSPAKPRNVGTERAQGRFVAFIDADDAWLPEKLEIQVEALTESGAPLGCCGYWVINDAGNRIGKLSVPQQASFSELVRHNTIGCLTAIYDRARLGKRYFPECGHEDYALWLDILSEGGKVHGVDQPLAEYRVRSGSVSSNKWRTLTYFWHIYRHRLHYGRLKSVWRCLTYAMNARNKYQHGESESLS</sequence>
<evidence type="ECO:0000259" key="1">
    <source>
        <dbReference type="Pfam" id="PF00535"/>
    </source>
</evidence>
<comment type="caution">
    <text evidence="2">The sequence shown here is derived from an EMBL/GenBank/DDBJ whole genome shotgun (WGS) entry which is preliminary data.</text>
</comment>
<dbReference type="RefSeq" id="WP_207775182.1">
    <property type="nucleotide sequence ID" value="NZ_NMPM01000085.1"/>
</dbReference>
<accession>A0A2U1CUT0</accession>
<dbReference type="PANTHER" id="PTHR22916">
    <property type="entry name" value="GLYCOSYLTRANSFERASE"/>
    <property type="match status" value="1"/>
</dbReference>
<dbReference type="PANTHER" id="PTHR22916:SF3">
    <property type="entry name" value="UDP-GLCNAC:BETAGAL BETA-1,3-N-ACETYLGLUCOSAMINYLTRANSFERASE-LIKE PROTEIN 1"/>
    <property type="match status" value="1"/>
</dbReference>
<name>A0A2U1CUT0_9GAMM</name>
<gene>
    <name evidence="2" type="ORF">C8D92_108192</name>
</gene>
<dbReference type="SUPFAM" id="SSF53448">
    <property type="entry name" value="Nucleotide-diphospho-sugar transferases"/>
    <property type="match status" value="1"/>
</dbReference>
<protein>
    <submittedName>
        <fullName evidence="2">Glycosyltransferase involved in cell wall biosynthesis</fullName>
    </submittedName>
</protein>